<dbReference type="RefSeq" id="WP_175558015.1">
    <property type="nucleotide sequence ID" value="NZ_FRBW01000002.1"/>
</dbReference>
<proteinExistence type="predicted"/>
<sequence>MARPILVTGSSGLIGSALIDALKADGREVRGLDSAADTTASWRGDTRDIETVTDAVSGCAGIIHLAAVSRVLWGEQFPDLCEEVNVGGTRNVLNAALAATSRPFVLFGSSREVYGPHEIHLADETTARRPMNVYGRSKLAGEELMEAARDAGLTAGIMRFSNVYGRISDHADRVVPAFARAAVEGRTLSVEGRSHVFDFNYLDDVVDGIVRLIHLVEQERKAPEPIQFTSGTGTSLTELAELSVRLAGTNAEIRHTGPRSFDVHGFVGSGQRAKSLLGWQSRITVEEGVSRMVHAYRACKEPVQSSTLPFMHAATERRQPELA</sequence>
<dbReference type="Pfam" id="PF01370">
    <property type="entry name" value="Epimerase"/>
    <property type="match status" value="1"/>
</dbReference>
<dbReference type="PANTHER" id="PTHR43245">
    <property type="entry name" value="BIFUNCTIONAL POLYMYXIN RESISTANCE PROTEIN ARNA"/>
    <property type="match status" value="1"/>
</dbReference>
<feature type="domain" description="NAD-dependent epimerase/dehydratase" evidence="1">
    <location>
        <begin position="5"/>
        <end position="218"/>
    </location>
</feature>
<dbReference type="Proteomes" id="UP000186002">
    <property type="component" value="Unassembled WGS sequence"/>
</dbReference>
<organism evidence="2 3">
    <name type="scientific">Roseibium suaedae</name>
    <dbReference type="NCBI Taxonomy" id="735517"/>
    <lineage>
        <taxon>Bacteria</taxon>
        <taxon>Pseudomonadati</taxon>
        <taxon>Pseudomonadota</taxon>
        <taxon>Alphaproteobacteria</taxon>
        <taxon>Hyphomicrobiales</taxon>
        <taxon>Stappiaceae</taxon>
        <taxon>Roseibium</taxon>
    </lineage>
</organism>
<gene>
    <name evidence="2" type="ORF">SAMN05444272_1456</name>
</gene>
<dbReference type="SUPFAM" id="SSF51735">
    <property type="entry name" value="NAD(P)-binding Rossmann-fold domains"/>
    <property type="match status" value="1"/>
</dbReference>
<dbReference type="EMBL" id="FRBW01000002">
    <property type="protein sequence ID" value="SHL97647.1"/>
    <property type="molecule type" value="Genomic_DNA"/>
</dbReference>
<evidence type="ECO:0000313" key="3">
    <source>
        <dbReference type="Proteomes" id="UP000186002"/>
    </source>
</evidence>
<dbReference type="InterPro" id="IPR036291">
    <property type="entry name" value="NAD(P)-bd_dom_sf"/>
</dbReference>
<dbReference type="InterPro" id="IPR001509">
    <property type="entry name" value="Epimerase_deHydtase"/>
</dbReference>
<name>A0A1M7F1R4_9HYPH</name>
<dbReference type="AlphaFoldDB" id="A0A1M7F1R4"/>
<evidence type="ECO:0000259" key="1">
    <source>
        <dbReference type="Pfam" id="PF01370"/>
    </source>
</evidence>
<protein>
    <submittedName>
        <fullName evidence="2">dTDP-glucose 4,6-dehydratase/UDP-glucose 4-epimerase</fullName>
    </submittedName>
</protein>
<dbReference type="InterPro" id="IPR050177">
    <property type="entry name" value="Lipid_A_modif_metabolic_enz"/>
</dbReference>
<dbReference type="Gene3D" id="3.40.50.720">
    <property type="entry name" value="NAD(P)-binding Rossmann-like Domain"/>
    <property type="match status" value="1"/>
</dbReference>
<dbReference type="STRING" id="735517.SAMN05444272_1456"/>
<keyword evidence="3" id="KW-1185">Reference proteome</keyword>
<reference evidence="2 3" key="1">
    <citation type="submission" date="2016-11" db="EMBL/GenBank/DDBJ databases">
        <authorList>
            <person name="Jaros S."/>
            <person name="Januszkiewicz K."/>
            <person name="Wedrychowicz H."/>
        </authorList>
    </citation>
    <scope>NUCLEOTIDE SEQUENCE [LARGE SCALE GENOMIC DNA]</scope>
    <source>
        <strain evidence="2 3">DSM 22153</strain>
    </source>
</reference>
<accession>A0A1M7F1R4</accession>
<evidence type="ECO:0000313" key="2">
    <source>
        <dbReference type="EMBL" id="SHL97647.1"/>
    </source>
</evidence>